<dbReference type="InterPro" id="IPR057562">
    <property type="entry name" value="Tli3-like_dom"/>
</dbReference>
<keyword evidence="1" id="KW-0812">Transmembrane</keyword>
<evidence type="ECO:0000256" key="1">
    <source>
        <dbReference type="SAM" id="Phobius"/>
    </source>
</evidence>
<dbReference type="RefSeq" id="WP_111741539.1">
    <property type="nucleotide sequence ID" value="NZ_LR698987.1"/>
</dbReference>
<accession>A0A2X4UV78</accession>
<reference evidence="3 4" key="1">
    <citation type="submission" date="2018-06" db="EMBL/GenBank/DDBJ databases">
        <authorList>
            <consortium name="Pathogen Informatics"/>
            <person name="Doyle S."/>
        </authorList>
    </citation>
    <scope>NUCLEOTIDE SEQUENCE [LARGE SCALE GENOMIC DNA]</scope>
    <source>
        <strain evidence="3 4">NCTC12151</strain>
    </source>
</reference>
<keyword evidence="4" id="KW-1185">Reference proteome</keyword>
<gene>
    <name evidence="3" type="ORF">NCTC12151_03228</name>
</gene>
<keyword evidence="1" id="KW-1133">Transmembrane helix</keyword>
<protein>
    <recommendedName>
        <fullName evidence="2">Tli3-like domain-containing protein</fullName>
    </recommendedName>
</protein>
<dbReference type="KEGG" id="lri:NCTC12151_03228"/>
<feature type="domain" description="Tli3-like" evidence="2">
    <location>
        <begin position="64"/>
        <end position="202"/>
    </location>
</feature>
<dbReference type="SUPFAM" id="SSF110296">
    <property type="entry name" value="Oligoxyloglucan reducing end-specific cellobiohydrolase"/>
    <property type="match status" value="1"/>
</dbReference>
<keyword evidence="1" id="KW-0472">Membrane</keyword>
<evidence type="ECO:0000313" key="3">
    <source>
        <dbReference type="EMBL" id="SQI43767.1"/>
    </source>
</evidence>
<organism evidence="3 4">
    <name type="scientific">Leminorella richardii</name>
    <dbReference type="NCBI Taxonomy" id="158841"/>
    <lineage>
        <taxon>Bacteria</taxon>
        <taxon>Pseudomonadati</taxon>
        <taxon>Pseudomonadota</taxon>
        <taxon>Gammaproteobacteria</taxon>
        <taxon>Enterobacterales</taxon>
        <taxon>Budviciaceae</taxon>
        <taxon>Leminorella</taxon>
    </lineage>
</organism>
<dbReference type="Pfam" id="PF24316">
    <property type="entry name" value="Tli3"/>
    <property type="match status" value="2"/>
</dbReference>
<feature type="transmembrane region" description="Helical" evidence="1">
    <location>
        <begin position="15"/>
        <end position="34"/>
    </location>
</feature>
<dbReference type="EMBL" id="LS483470">
    <property type="protein sequence ID" value="SQI43767.1"/>
    <property type="molecule type" value="Genomic_DNA"/>
</dbReference>
<feature type="domain" description="Tli3-like" evidence="2">
    <location>
        <begin position="303"/>
        <end position="440"/>
    </location>
</feature>
<dbReference type="Proteomes" id="UP000249005">
    <property type="component" value="Chromosome 1"/>
</dbReference>
<dbReference type="OrthoDB" id="7065968at2"/>
<evidence type="ECO:0000313" key="4">
    <source>
        <dbReference type="Proteomes" id="UP000249005"/>
    </source>
</evidence>
<dbReference type="AlphaFoldDB" id="A0A2X4UV78"/>
<name>A0A2X4UV78_9GAMM</name>
<sequence>MDPSPPQEEKKSGRFTLVIVFAAVLALLIGFGIFERFQSRMSVGSAFGGAGFVKLPERTHYPVYDVEPQVIYRLDDERYLELDNYERCRPTDEDGSVADVWYRDSSRGIRTRVSTGTRNYQGMVINADPSGKNIVLPISNDSDSLGCRNSDYKCYSLIIIYSTDYGRTFKPWGHSETIGSSGDPSLVSKKHIVVMTDKELIAYSGREGDYSFTKIETAGKLYRGKPIDIYGSTKTIPTYPVAMTHYQCDDSIRPTSIGSITAAEYKAQPQLFPDFLSTLNAAAIVLDGIGSSKVILRTHYAVYDVEPQVLYRTNGDGYVELGNYSGCTPTYEDEKVVDVWYRDPARGINTRLFSKMRNYQGRVINVDPSGKNLAFPVMADRTSCAEDLCGESMVYYSTDYGKTFKPFYYIMRRDSRDEALDPPAYSKHFTTVMTENTLTVYVSNGYEYKYTRIALENDDRGGESRTVYGQEKTLPNYSVEMDSYQCDAGVKPRSVGGVTVEEYDKRLEESRNSL</sequence>
<proteinExistence type="predicted"/>
<evidence type="ECO:0000259" key="2">
    <source>
        <dbReference type="Pfam" id="PF24316"/>
    </source>
</evidence>